<reference evidence="2 3" key="1">
    <citation type="submission" date="2016-11" db="EMBL/GenBank/DDBJ databases">
        <title>A multilocus sequence analysis scheme for characterization of bacteria in the genus Thioclava.</title>
        <authorList>
            <person name="Liu Y."/>
            <person name="Shao Z."/>
        </authorList>
    </citation>
    <scope>NUCLEOTIDE SEQUENCE [LARGE SCALE GENOMIC DNA]</scope>
    <source>
        <strain evidence="2 3">11.10-0-13</strain>
    </source>
</reference>
<evidence type="ECO:0000256" key="1">
    <source>
        <dbReference type="SAM" id="MobiDB-lite"/>
    </source>
</evidence>
<dbReference type="Gene3D" id="3.30.10.10">
    <property type="entry name" value="Trypsin Inhibitor V, subunit A"/>
    <property type="match status" value="1"/>
</dbReference>
<name>A0ABX3MM10_9RHOB</name>
<evidence type="ECO:0008006" key="4">
    <source>
        <dbReference type="Google" id="ProtNLM"/>
    </source>
</evidence>
<evidence type="ECO:0000313" key="2">
    <source>
        <dbReference type="EMBL" id="OOY12233.1"/>
    </source>
</evidence>
<proteinExistence type="predicted"/>
<dbReference type="Pfam" id="PF11720">
    <property type="entry name" value="Inhibitor_I78"/>
    <property type="match status" value="1"/>
</dbReference>
<gene>
    <name evidence="2" type="ORF">BMG00_11290</name>
</gene>
<evidence type="ECO:0000313" key="3">
    <source>
        <dbReference type="Proteomes" id="UP000242224"/>
    </source>
</evidence>
<organism evidence="2 3">
    <name type="scientific">Thioclava marina</name>
    <dbReference type="NCBI Taxonomy" id="1915077"/>
    <lineage>
        <taxon>Bacteria</taxon>
        <taxon>Pseudomonadati</taxon>
        <taxon>Pseudomonadota</taxon>
        <taxon>Alphaproteobacteria</taxon>
        <taxon>Rhodobacterales</taxon>
        <taxon>Paracoccaceae</taxon>
        <taxon>Thioclava</taxon>
    </lineage>
</organism>
<dbReference type="EMBL" id="MPZS01000002">
    <property type="protein sequence ID" value="OOY12233.1"/>
    <property type="molecule type" value="Genomic_DNA"/>
</dbReference>
<comment type="caution">
    <text evidence="2">The sequence shown here is derived from an EMBL/GenBank/DDBJ whole genome shotgun (WGS) entry which is preliminary data.</text>
</comment>
<dbReference type="Proteomes" id="UP000242224">
    <property type="component" value="Unassembled WGS sequence"/>
</dbReference>
<protein>
    <recommendedName>
        <fullName evidence="4">Peptidase inhibitor I78 family protein</fullName>
    </recommendedName>
</protein>
<keyword evidence="3" id="KW-1185">Reference proteome</keyword>
<accession>A0ABX3MM10</accession>
<dbReference type="InterPro" id="IPR021719">
    <property type="entry name" value="Prot_inh_I78"/>
</dbReference>
<feature type="region of interest" description="Disordered" evidence="1">
    <location>
        <begin position="1"/>
        <end position="22"/>
    </location>
</feature>
<sequence length="83" mass="8698">MLALSGCKSGESPAPGEAGDPGICPPPAIAALVGRDVAALDAIYFKGALRVIRPDEAVTMDYNAERVNVLLDAHDVITEVRCY</sequence>